<dbReference type="Pfam" id="PF23952">
    <property type="entry name" value="LRR_EndoS"/>
    <property type="match status" value="1"/>
</dbReference>
<evidence type="ECO:0000313" key="1">
    <source>
        <dbReference type="EMBL" id="GAT94119.1"/>
    </source>
</evidence>
<sequence length="800" mass="93347">MDVLSIQIVGSYFKELRDIERYVMVSRKYGRSVRTSKYPSLIPYSKEFKEVFPMVTSVIINNRSIERMGELIWQESLEGIRGIEIEIDEKTPEEALCIEPEIFGKIQGISIKKGRRTRNVYLIMNEIGMFSNLRRLEIGSELVMWKNDGERRTKEEIGEMIGRSYLKMIIIHHFDIVEHEIIKEVIGRWRGQGICYLKKGIESGIVQKNIANTPRNMLYFLTNKKITDEDVKLLSTQIVLYKKVIKGITMTKPTKEIAQWRSIFVLYGITCFGIGNCTADKGHKIFFKLPLIKKVELKGELIQRPWFFQSLESLRFKEEIERGVEKRGRMTWTYDIFQTLRRMKLYCSIETMVSIKLPSGLESLKVVFQGEGRLEDEWRLEQIQLKELKMSNLDKEAPIYLPNTLERIGIKNIRDKYYDLYRLYEYKALKRIKVKECNDMQRLLIPEKVEEIRVKGCNKLEEIYKIEEKKEIRKLKIVDCRKLKIKGIPERVEELTIKYCDSIRKVEVKGRKQMSHVEISSRLEELTLMAKVEELILRMPKEGIDEGKSYINVEGEMRKMEIEWDKKNIKYPERIKELRIKGIEGIESFEGLPDKNLRTLVISNVSARQGINIPTSLVELQIENSKVGNLYSLKNCHYLTSIEMQNCEDISTISIPYNVLMIKLKTLPSLTGLIHIPNSQLKSMEIENCTSIEVLQTPFSLKTLICKLCYNLGTFLNLNITKIVYFELSNNSKIKVLNLPLTICYLSINACYCLNSIVGLDSLYTCYYLRITHCPTLTTCTIPQTVRLFDISQNAFEIAY</sequence>
<accession>A0A5K1U945</accession>
<evidence type="ECO:0000313" key="2">
    <source>
        <dbReference type="Proteomes" id="UP000078387"/>
    </source>
</evidence>
<protein>
    <recommendedName>
        <fullName evidence="3">Leucine-rich repeat containing protein</fullName>
    </recommendedName>
</protein>
<dbReference type="InterPro" id="IPR032675">
    <property type="entry name" value="LRR_dom_sf"/>
</dbReference>
<organism evidence="1 2">
    <name type="scientific">Entamoeba histolytica</name>
    <dbReference type="NCBI Taxonomy" id="5759"/>
    <lineage>
        <taxon>Eukaryota</taxon>
        <taxon>Amoebozoa</taxon>
        <taxon>Evosea</taxon>
        <taxon>Archamoebae</taxon>
        <taxon>Mastigamoebida</taxon>
        <taxon>Entamoebidae</taxon>
        <taxon>Entamoeba</taxon>
    </lineage>
</organism>
<dbReference type="EMBL" id="BDEQ01000001">
    <property type="protein sequence ID" value="GAT94119.1"/>
    <property type="molecule type" value="Genomic_DNA"/>
</dbReference>
<dbReference type="VEuPathDB" id="AmoebaDB:EHI_104350"/>
<comment type="caution">
    <text evidence="1">The sequence shown here is derived from an EMBL/GenBank/DDBJ whole genome shotgun (WGS) entry which is preliminary data.</text>
</comment>
<dbReference type="VEuPathDB" id="AmoebaDB:EHI8A_056790"/>
<dbReference type="VEuPathDB" id="AmoebaDB:EHI5A_088020"/>
<dbReference type="Proteomes" id="UP000078387">
    <property type="component" value="Unassembled WGS sequence"/>
</dbReference>
<dbReference type="OMA" id="ELIWQEG"/>
<dbReference type="VEuPathDB" id="AmoebaDB:KM1_107780"/>
<dbReference type="AlphaFoldDB" id="A0A5K1U945"/>
<dbReference type="Gene3D" id="3.80.10.10">
    <property type="entry name" value="Ribonuclease Inhibitor"/>
    <property type="match status" value="1"/>
</dbReference>
<evidence type="ECO:0008006" key="3">
    <source>
        <dbReference type="Google" id="ProtNLM"/>
    </source>
</evidence>
<dbReference type="VEuPathDB" id="AmoebaDB:EHI7A_056200"/>
<name>A0A5K1U945_ENTHI</name>
<dbReference type="SUPFAM" id="SSF52058">
    <property type="entry name" value="L domain-like"/>
    <property type="match status" value="1"/>
</dbReference>
<proteinExistence type="predicted"/>
<gene>
    <name evidence="1" type="ORF">CL6EHI_104350</name>
</gene>
<reference evidence="1 2" key="1">
    <citation type="submission" date="2016-05" db="EMBL/GenBank/DDBJ databases">
        <title>First whole genome sequencing of Entamoeba histolytica HM1:IMSS-clone-6.</title>
        <authorList>
            <person name="Mukherjee Avik.K."/>
            <person name="Izumyama S."/>
            <person name="Nakada-Tsukui K."/>
            <person name="Nozaki T."/>
        </authorList>
    </citation>
    <scope>NUCLEOTIDE SEQUENCE [LARGE SCALE GENOMIC DNA]</scope>
    <source>
        <strain evidence="1 2">HM1:IMSS clone 6</strain>
    </source>
</reference>